<dbReference type="OrthoDB" id="9815506at2"/>
<dbReference type="Proteomes" id="UP000199497">
    <property type="component" value="Unassembled WGS sequence"/>
</dbReference>
<accession>A0A1H0PBV0</accession>
<dbReference type="STRING" id="405564.SAMN04487905_101484"/>
<evidence type="ECO:0000313" key="1">
    <source>
        <dbReference type="EMBL" id="SDP02572.1"/>
    </source>
</evidence>
<organism evidence="1 2">
    <name type="scientific">Actinopolyspora xinjiangensis</name>
    <dbReference type="NCBI Taxonomy" id="405564"/>
    <lineage>
        <taxon>Bacteria</taxon>
        <taxon>Bacillati</taxon>
        <taxon>Actinomycetota</taxon>
        <taxon>Actinomycetes</taxon>
        <taxon>Actinopolysporales</taxon>
        <taxon>Actinopolysporaceae</taxon>
        <taxon>Actinopolyspora</taxon>
    </lineage>
</organism>
<dbReference type="GO" id="GO:0016746">
    <property type="term" value="F:acyltransferase activity"/>
    <property type="evidence" value="ECO:0007669"/>
    <property type="project" value="InterPro"/>
</dbReference>
<keyword evidence="2" id="KW-1185">Reference proteome</keyword>
<proteinExistence type="predicted"/>
<dbReference type="AlphaFoldDB" id="A0A1H0PBV0"/>
<dbReference type="EMBL" id="FNJR01000001">
    <property type="protein sequence ID" value="SDP02572.1"/>
    <property type="molecule type" value="Genomic_DNA"/>
</dbReference>
<gene>
    <name evidence="1" type="ORF">SAMN04487905_101484</name>
</gene>
<dbReference type="SUPFAM" id="SSF53901">
    <property type="entry name" value="Thiolase-like"/>
    <property type="match status" value="1"/>
</dbReference>
<evidence type="ECO:0000313" key="2">
    <source>
        <dbReference type="Proteomes" id="UP000199497"/>
    </source>
</evidence>
<dbReference type="InterPro" id="IPR016039">
    <property type="entry name" value="Thiolase-like"/>
</dbReference>
<reference evidence="2" key="1">
    <citation type="submission" date="2016-10" db="EMBL/GenBank/DDBJ databases">
        <authorList>
            <person name="Varghese N."/>
            <person name="Submissions S."/>
        </authorList>
    </citation>
    <scope>NUCLEOTIDE SEQUENCE [LARGE SCALE GENOMIC DNA]</scope>
    <source>
        <strain evidence="2">DSM 46732</strain>
    </source>
</reference>
<dbReference type="RefSeq" id="WP_092596940.1">
    <property type="nucleotide sequence ID" value="NZ_FNJR01000001.1"/>
</dbReference>
<name>A0A1H0PBV0_9ACTN</name>
<sequence length="74" mass="8062">MSAILGTGSWLPDRVVGTGGPGEWIPRKTGIVERRWAEPRTRIADAAQQSGHEALRAAGVTPEQRSSVWLSPWL</sequence>
<dbReference type="Gene3D" id="3.40.47.10">
    <property type="match status" value="1"/>
</dbReference>
<protein>
    <submittedName>
        <fullName evidence="1">3-oxoacyl-[acyl-carrier-protein] synthase-3</fullName>
    </submittedName>
</protein>